<feature type="transmembrane region" description="Helical" evidence="12">
    <location>
        <begin position="517"/>
        <end position="545"/>
    </location>
</feature>
<evidence type="ECO:0000256" key="11">
    <source>
        <dbReference type="SAM" id="MobiDB-lite"/>
    </source>
</evidence>
<accession>A0ABM1DNU6</accession>
<dbReference type="Proteomes" id="UP000695022">
    <property type="component" value="Unplaced"/>
</dbReference>
<dbReference type="InterPro" id="IPR037674">
    <property type="entry name" value="PIG-G_N"/>
</dbReference>
<feature type="transmembrane region" description="Helical" evidence="12">
    <location>
        <begin position="455"/>
        <end position="473"/>
    </location>
</feature>
<dbReference type="RefSeq" id="XP_014661617.1">
    <property type="nucleotide sequence ID" value="XM_014806131.1"/>
</dbReference>
<keyword evidence="5" id="KW-0808">Transferase</keyword>
<feature type="transmembrane region" description="Helical" evidence="12">
    <location>
        <begin position="20"/>
        <end position="44"/>
    </location>
</feature>
<evidence type="ECO:0000256" key="7">
    <source>
        <dbReference type="ARBA" id="ARBA00022824"/>
    </source>
</evidence>
<evidence type="ECO:0000256" key="4">
    <source>
        <dbReference type="ARBA" id="ARBA00022502"/>
    </source>
</evidence>
<evidence type="ECO:0000313" key="14">
    <source>
        <dbReference type="Proteomes" id="UP000695022"/>
    </source>
</evidence>
<dbReference type="Pfam" id="PF01663">
    <property type="entry name" value="Phosphodiest"/>
    <property type="match status" value="1"/>
</dbReference>
<dbReference type="GeneID" id="106804789"/>
<keyword evidence="8 12" id="KW-1133">Transmembrane helix</keyword>
<dbReference type="CDD" id="cd16024">
    <property type="entry name" value="GPI_EPT_2"/>
    <property type="match status" value="1"/>
</dbReference>
<evidence type="ECO:0000256" key="3">
    <source>
        <dbReference type="ARBA" id="ARBA00005315"/>
    </source>
</evidence>
<evidence type="ECO:0000256" key="2">
    <source>
        <dbReference type="ARBA" id="ARBA00004687"/>
    </source>
</evidence>
<keyword evidence="10" id="KW-0325">Glycoprotein</keyword>
<evidence type="ECO:0000256" key="10">
    <source>
        <dbReference type="ARBA" id="ARBA00023180"/>
    </source>
</evidence>
<keyword evidence="7" id="KW-0256">Endoplasmic reticulum</keyword>
<evidence type="ECO:0000256" key="1">
    <source>
        <dbReference type="ARBA" id="ARBA00004477"/>
    </source>
</evidence>
<dbReference type="Pfam" id="PF19316">
    <property type="entry name" value="PIGO_PIGG"/>
    <property type="match status" value="1"/>
</dbReference>
<comment type="pathway">
    <text evidence="2">Glycolipid biosynthesis; glycosylphosphatidylinositol-anchor biosynthesis.</text>
</comment>
<keyword evidence="6 12" id="KW-0812">Transmembrane</keyword>
<feature type="domain" description="GPI ethanolamine phosphate transferase 2 C-terminal" evidence="13">
    <location>
        <begin position="674"/>
        <end position="987"/>
    </location>
</feature>
<evidence type="ECO:0000256" key="6">
    <source>
        <dbReference type="ARBA" id="ARBA00022692"/>
    </source>
</evidence>
<keyword evidence="4" id="KW-0337">GPI-anchor biosynthesis</keyword>
<feature type="transmembrane region" description="Helical" evidence="12">
    <location>
        <begin position="485"/>
        <end position="505"/>
    </location>
</feature>
<dbReference type="InterPro" id="IPR045687">
    <property type="entry name" value="PIGG/GPI7_C"/>
</dbReference>
<organism evidence="14 15">
    <name type="scientific">Priapulus caudatus</name>
    <name type="common">Priapulid worm</name>
    <dbReference type="NCBI Taxonomy" id="37621"/>
    <lineage>
        <taxon>Eukaryota</taxon>
        <taxon>Metazoa</taxon>
        <taxon>Ecdysozoa</taxon>
        <taxon>Scalidophora</taxon>
        <taxon>Priapulida</taxon>
        <taxon>Priapulimorpha</taxon>
        <taxon>Priapulimorphida</taxon>
        <taxon>Priapulidae</taxon>
        <taxon>Priapulus</taxon>
    </lineage>
</organism>
<dbReference type="InterPro" id="IPR039527">
    <property type="entry name" value="PIGG/GPI7"/>
</dbReference>
<feature type="region of interest" description="Disordered" evidence="11">
    <location>
        <begin position="630"/>
        <end position="661"/>
    </location>
</feature>
<evidence type="ECO:0000256" key="9">
    <source>
        <dbReference type="ARBA" id="ARBA00023136"/>
    </source>
</evidence>
<reference evidence="15" key="1">
    <citation type="submission" date="2025-08" db="UniProtKB">
        <authorList>
            <consortium name="RefSeq"/>
        </authorList>
    </citation>
    <scope>IDENTIFICATION</scope>
</reference>
<name>A0ABM1DNU6_PRICU</name>
<evidence type="ECO:0000313" key="15">
    <source>
        <dbReference type="RefSeq" id="XP_014661617.1"/>
    </source>
</evidence>
<keyword evidence="14" id="KW-1185">Reference proteome</keyword>
<feature type="transmembrane region" description="Helical" evidence="12">
    <location>
        <begin position="593"/>
        <end position="614"/>
    </location>
</feature>
<dbReference type="PANTHER" id="PTHR23072:SF0">
    <property type="entry name" value="GPI ETHANOLAMINE PHOSPHATE TRANSFERASE 2"/>
    <property type="match status" value="1"/>
</dbReference>
<evidence type="ECO:0000256" key="12">
    <source>
        <dbReference type="SAM" id="Phobius"/>
    </source>
</evidence>
<feature type="compositionally biased region" description="Basic and acidic residues" evidence="11">
    <location>
        <begin position="650"/>
        <end position="661"/>
    </location>
</feature>
<sequence>MEAVDFKYCLRGKADMSRKFNMLLLGFALMMLGIYFFIGGVVVVNDGFEGKALWSTYHDPAVHYDNHSNISSAEDESNNKSTTGPLLVPAFGKLVIVLVDALRADYVLGSQSHMMYTHAAVQNGRSVAFTSVARPPTVTMPRIKALTTGSIPGFMDIVFNMNSAALVEDNIVAQLRASGRGVVFHGDDTWLKLFPGEFVRSDGTTSFFVTDYTVVDTNVTRHLSEELAADDWDVLILHYLGLDHIGHLQGPASELVGPKLREMDAVVAMIDEGLTKRDETCELPSLLVLCGDHGMSDAGSHGGASSSEVETPLVFFSSVFQLAFKSARRVEQVDFVPTLAALLGFPIPQNSLGVAIHEMLESSMSEKAMLKALQVNAFQLTRLLRRRSDDIDGEVGFWEYKHAVDLHNKYLTALRQGDKLTVHHETVDRVTKMYQQAMTSIAARLTAKLSRYDEYSMTVGIVLLWLGVIVLVLPTDQNTASSYFLWMCLCISIIAAHLWACTGVARTSAVCESSPEILVMVGLAVAGSATAVACAIASCATSVLCDKSSNSVQNQQTCDNHKQTAVRGFLRLGIVLHILSFASSSFVEEEHQTWYFFFTSLNVLILASHIVSLAQSLFNGKELRNAAMKPATGTPHKKFHETCPANKTQRSKEGATANDHESAGSANLCFTGGDTPSRDQMKNLLRCLLVLVLARLLRDWNHTGSKWAHLPDVGDWLNDRRHLHYLTAACFAAMLLLVTLLLRRERKLTALRSILVPIGFLSIYCFRARREELWSPWQLASSDGVTEARAAYACAVIVVAEAVIRRKDQLFTDALVAGWTLLSALLLRPSNIPVLAMISYVEELFKHSTRSQWNNDGSVIAYLWLSQASFFWLGNSNSLATVDVAAGYVGLSGHQGALFILLSCAATYCGPVLCLLCLLRTLLQLSGIRGQHLLCTCQMLLCSRCFVLAFYSVVVYVEKYHLFIWSVFLPKLLYEVCHTVVTLVFVAGIQLILVCMTCLDKDKSL</sequence>
<proteinExistence type="inferred from homology"/>
<dbReference type="SUPFAM" id="SSF53649">
    <property type="entry name" value="Alkaline phosphatase-like"/>
    <property type="match status" value="1"/>
</dbReference>
<comment type="subcellular location">
    <subcellularLocation>
        <location evidence="1">Endoplasmic reticulum membrane</location>
        <topology evidence="1">Multi-pass membrane protein</topology>
    </subcellularLocation>
</comment>
<feature type="transmembrane region" description="Helical" evidence="12">
    <location>
        <begin position="897"/>
        <end position="919"/>
    </location>
</feature>
<protein>
    <submittedName>
        <fullName evidence="15">GPI ethanolamine phosphate transferase 2-like</fullName>
    </submittedName>
</protein>
<dbReference type="InterPro" id="IPR002591">
    <property type="entry name" value="Phosphodiest/P_Trfase"/>
</dbReference>
<feature type="transmembrane region" description="Helical" evidence="12">
    <location>
        <begin position="972"/>
        <end position="999"/>
    </location>
</feature>
<dbReference type="PANTHER" id="PTHR23072">
    <property type="entry name" value="PHOSPHATIDYLINOSITOL GLYCAN-RELATED"/>
    <property type="match status" value="1"/>
</dbReference>
<evidence type="ECO:0000259" key="13">
    <source>
        <dbReference type="Pfam" id="PF19316"/>
    </source>
</evidence>
<dbReference type="InterPro" id="IPR017850">
    <property type="entry name" value="Alkaline_phosphatase_core_sf"/>
</dbReference>
<comment type="similarity">
    <text evidence="3">Belongs to the PIGG/PIGN/PIGO family. PIGG subfamily.</text>
</comment>
<dbReference type="Gene3D" id="3.40.720.10">
    <property type="entry name" value="Alkaline Phosphatase, subunit A"/>
    <property type="match status" value="1"/>
</dbReference>
<keyword evidence="9 12" id="KW-0472">Membrane</keyword>
<gene>
    <name evidence="15" type="primary">LOC106804789</name>
</gene>
<feature type="transmembrane region" description="Helical" evidence="12">
    <location>
        <begin position="722"/>
        <end position="742"/>
    </location>
</feature>
<evidence type="ECO:0000256" key="8">
    <source>
        <dbReference type="ARBA" id="ARBA00022989"/>
    </source>
</evidence>
<evidence type="ECO:0000256" key="5">
    <source>
        <dbReference type="ARBA" id="ARBA00022679"/>
    </source>
</evidence>
<feature type="transmembrane region" description="Helical" evidence="12">
    <location>
        <begin position="931"/>
        <end position="952"/>
    </location>
</feature>